<keyword evidence="1 4" id="KW-0349">Heme</keyword>
<gene>
    <name evidence="7" type="ORF">JQX41_19245</name>
    <name evidence="8" type="ORF">JQX48_19265</name>
</gene>
<reference evidence="7 10" key="1">
    <citation type="submission" date="2021-01" db="EMBL/GenBank/DDBJ databases">
        <title>Diatom-associated Roseobacters Show Island Model of Population Structure.</title>
        <authorList>
            <person name="Qu L."/>
            <person name="Feng X."/>
            <person name="Chen Y."/>
            <person name="Li L."/>
            <person name="Wang X."/>
            <person name="Hu Z."/>
            <person name="Wang H."/>
            <person name="Luo H."/>
        </authorList>
    </citation>
    <scope>NUCLEOTIDE SEQUENCE</scope>
    <source>
        <strain evidence="8 10">CC28-63</strain>
        <strain evidence="7">CC28-69</strain>
    </source>
</reference>
<feature type="chain" id="PRO_5040316667" evidence="5">
    <location>
        <begin position="21"/>
        <end position="135"/>
    </location>
</feature>
<dbReference type="GeneID" id="62642162"/>
<comment type="caution">
    <text evidence="7">The sequence shown here is derived from an EMBL/GenBank/DDBJ whole genome shotgun (WGS) entry which is preliminary data.</text>
</comment>
<evidence type="ECO:0000313" key="9">
    <source>
        <dbReference type="Proteomes" id="UP000755667"/>
    </source>
</evidence>
<dbReference type="InterPro" id="IPR009056">
    <property type="entry name" value="Cyt_c-like_dom"/>
</dbReference>
<dbReference type="Gene3D" id="1.10.760.10">
    <property type="entry name" value="Cytochrome c-like domain"/>
    <property type="match status" value="1"/>
</dbReference>
<evidence type="ECO:0000313" key="8">
    <source>
        <dbReference type="EMBL" id="MBM2419132.1"/>
    </source>
</evidence>
<keyword evidence="3 4" id="KW-0408">Iron</keyword>
<evidence type="ECO:0000313" key="7">
    <source>
        <dbReference type="EMBL" id="MBM2414461.1"/>
    </source>
</evidence>
<dbReference type="EMBL" id="JAFBXF010000015">
    <property type="protein sequence ID" value="MBM2419132.1"/>
    <property type="molecule type" value="Genomic_DNA"/>
</dbReference>
<evidence type="ECO:0000256" key="3">
    <source>
        <dbReference type="ARBA" id="ARBA00023004"/>
    </source>
</evidence>
<evidence type="ECO:0000256" key="5">
    <source>
        <dbReference type="SAM" id="SignalP"/>
    </source>
</evidence>
<name>A0A9Q2S1J7_9RHOB</name>
<dbReference type="PROSITE" id="PS51007">
    <property type="entry name" value="CYTC"/>
    <property type="match status" value="1"/>
</dbReference>
<keyword evidence="2 4" id="KW-0479">Metal-binding</keyword>
<dbReference type="GO" id="GO:0020037">
    <property type="term" value="F:heme binding"/>
    <property type="evidence" value="ECO:0007669"/>
    <property type="project" value="InterPro"/>
</dbReference>
<evidence type="ECO:0000256" key="1">
    <source>
        <dbReference type="ARBA" id="ARBA00022617"/>
    </source>
</evidence>
<dbReference type="EMBL" id="JAFBXE010000015">
    <property type="protein sequence ID" value="MBM2414461.1"/>
    <property type="molecule type" value="Genomic_DNA"/>
</dbReference>
<dbReference type="RefSeq" id="WP_085631472.1">
    <property type="nucleotide sequence ID" value="NZ_JAFBWU010000015.1"/>
</dbReference>
<evidence type="ECO:0000313" key="10">
    <source>
        <dbReference type="Proteomes" id="UP000809440"/>
    </source>
</evidence>
<dbReference type="Proteomes" id="UP000755667">
    <property type="component" value="Unassembled WGS sequence"/>
</dbReference>
<dbReference type="GO" id="GO:0009055">
    <property type="term" value="F:electron transfer activity"/>
    <property type="evidence" value="ECO:0007669"/>
    <property type="project" value="InterPro"/>
</dbReference>
<evidence type="ECO:0000256" key="4">
    <source>
        <dbReference type="PROSITE-ProRule" id="PRU00433"/>
    </source>
</evidence>
<organism evidence="7 9">
    <name type="scientific">Marivita cryptomonadis</name>
    <dbReference type="NCBI Taxonomy" id="505252"/>
    <lineage>
        <taxon>Bacteria</taxon>
        <taxon>Pseudomonadati</taxon>
        <taxon>Pseudomonadota</taxon>
        <taxon>Alphaproteobacteria</taxon>
        <taxon>Rhodobacterales</taxon>
        <taxon>Roseobacteraceae</taxon>
        <taxon>Marivita</taxon>
    </lineage>
</organism>
<dbReference type="Pfam" id="PF00034">
    <property type="entry name" value="Cytochrom_C"/>
    <property type="match status" value="1"/>
</dbReference>
<keyword evidence="5" id="KW-0732">Signal</keyword>
<dbReference type="OrthoDB" id="335174at2"/>
<feature type="domain" description="Cytochrome c" evidence="6">
    <location>
        <begin position="21"/>
        <end position="132"/>
    </location>
</feature>
<accession>A0A9Q2S1J7</accession>
<protein>
    <submittedName>
        <fullName evidence="7">Cytochrome c</fullName>
    </submittedName>
</protein>
<feature type="signal peptide" evidence="5">
    <location>
        <begin position="1"/>
        <end position="20"/>
    </location>
</feature>
<dbReference type="Proteomes" id="UP000809440">
    <property type="component" value="Unassembled WGS sequence"/>
</dbReference>
<dbReference type="SUPFAM" id="SSF46626">
    <property type="entry name" value="Cytochrome c"/>
    <property type="match status" value="1"/>
</dbReference>
<dbReference type="InterPro" id="IPR036909">
    <property type="entry name" value="Cyt_c-like_dom_sf"/>
</dbReference>
<keyword evidence="10" id="KW-1185">Reference proteome</keyword>
<dbReference type="GO" id="GO:0046872">
    <property type="term" value="F:metal ion binding"/>
    <property type="evidence" value="ECO:0007669"/>
    <property type="project" value="UniProtKB-KW"/>
</dbReference>
<proteinExistence type="predicted"/>
<dbReference type="AlphaFoldDB" id="A0A9Q2S1J7"/>
<sequence length="135" mass="14078">MRRSFACLTLLALTAAPAVAQDVDHGRALFQTHCATCHGADAKGQGPLAGALVLQPVDLTALASRNGGAFPLERVLKRIDGTDPLVSHGSPMPVYGPYFEGVANTPMKLPNGQPMLVSEPIADLVGYLQSVQSGD</sequence>
<evidence type="ECO:0000259" key="6">
    <source>
        <dbReference type="PROSITE" id="PS51007"/>
    </source>
</evidence>
<evidence type="ECO:0000256" key="2">
    <source>
        <dbReference type="ARBA" id="ARBA00022723"/>
    </source>
</evidence>